<dbReference type="AlphaFoldDB" id="A0A382HH11"/>
<organism evidence="1">
    <name type="scientific">marine metagenome</name>
    <dbReference type="NCBI Taxonomy" id="408172"/>
    <lineage>
        <taxon>unclassified sequences</taxon>
        <taxon>metagenomes</taxon>
        <taxon>ecological metagenomes</taxon>
    </lineage>
</organism>
<reference evidence="1" key="1">
    <citation type="submission" date="2018-05" db="EMBL/GenBank/DDBJ databases">
        <authorList>
            <person name="Lanie J.A."/>
            <person name="Ng W.-L."/>
            <person name="Kazmierczak K.M."/>
            <person name="Andrzejewski T.M."/>
            <person name="Davidsen T.M."/>
            <person name="Wayne K.J."/>
            <person name="Tettelin H."/>
            <person name="Glass J.I."/>
            <person name="Rusch D."/>
            <person name="Podicherti R."/>
            <person name="Tsui H.-C.T."/>
            <person name="Winkler M.E."/>
        </authorList>
    </citation>
    <scope>NUCLEOTIDE SEQUENCE</scope>
</reference>
<name>A0A382HH11_9ZZZZ</name>
<proteinExistence type="predicted"/>
<sequence length="39" mass="4408">MKALVLLTLTTVLVRNLILVLSLEPETEKGNYLRKSNSH</sequence>
<evidence type="ECO:0000313" key="1">
    <source>
        <dbReference type="EMBL" id="SVB86207.1"/>
    </source>
</evidence>
<accession>A0A382HH11</accession>
<protein>
    <submittedName>
        <fullName evidence="1">Uncharacterized protein</fullName>
    </submittedName>
</protein>
<dbReference type="EMBL" id="UINC01061051">
    <property type="protein sequence ID" value="SVB86207.1"/>
    <property type="molecule type" value="Genomic_DNA"/>
</dbReference>
<gene>
    <name evidence="1" type="ORF">METZ01_LOCUS239061</name>
</gene>